<dbReference type="SUPFAM" id="SSF51905">
    <property type="entry name" value="FAD/NAD(P)-binding domain"/>
    <property type="match status" value="1"/>
</dbReference>
<dbReference type="Pfam" id="PF01266">
    <property type="entry name" value="DAO"/>
    <property type="match status" value="1"/>
</dbReference>
<accession>A0A554S946</accession>
<feature type="domain" description="FAD dependent oxidoreductase" evidence="2">
    <location>
        <begin position="8"/>
        <end position="393"/>
    </location>
</feature>
<proteinExistence type="predicted"/>
<dbReference type="GO" id="GO:0016491">
    <property type="term" value="F:oxidoreductase activity"/>
    <property type="evidence" value="ECO:0007669"/>
    <property type="project" value="UniProtKB-KW"/>
</dbReference>
<reference evidence="3 4" key="1">
    <citation type="submission" date="2019-07" db="EMBL/GenBank/DDBJ databases">
        <authorList>
            <person name="Zhao L.H."/>
        </authorList>
    </citation>
    <scope>NUCLEOTIDE SEQUENCE [LARGE SCALE GENOMIC DNA]</scope>
    <source>
        <strain evidence="3 4">Co35</strain>
    </source>
</reference>
<keyword evidence="4" id="KW-1185">Reference proteome</keyword>
<protein>
    <submittedName>
        <fullName evidence="3">FAD-binding oxidoreductase</fullName>
    </submittedName>
</protein>
<dbReference type="OrthoDB" id="9806257at2"/>
<keyword evidence="1" id="KW-0560">Oxidoreductase</keyword>
<dbReference type="AlphaFoldDB" id="A0A554S946"/>
<comment type="caution">
    <text evidence="3">The sequence shown here is derived from an EMBL/GenBank/DDBJ whole genome shotgun (WGS) entry which is preliminary data.</text>
</comment>
<dbReference type="InterPro" id="IPR006076">
    <property type="entry name" value="FAD-dep_OxRdtase"/>
</dbReference>
<dbReference type="Proteomes" id="UP000316988">
    <property type="component" value="Unassembled WGS sequence"/>
</dbReference>
<name>A0A554S946_9ACTN</name>
<organism evidence="3 4">
    <name type="scientific">Aeromicrobium piscarium</name>
    <dbReference type="NCBI Taxonomy" id="2590901"/>
    <lineage>
        <taxon>Bacteria</taxon>
        <taxon>Bacillati</taxon>
        <taxon>Actinomycetota</taxon>
        <taxon>Actinomycetes</taxon>
        <taxon>Propionibacteriales</taxon>
        <taxon>Nocardioidaceae</taxon>
        <taxon>Aeromicrobium</taxon>
    </lineage>
</organism>
<dbReference type="GO" id="GO:0005737">
    <property type="term" value="C:cytoplasm"/>
    <property type="evidence" value="ECO:0007669"/>
    <property type="project" value="TreeGrafter"/>
</dbReference>
<dbReference type="PANTHER" id="PTHR13847">
    <property type="entry name" value="SARCOSINE DEHYDROGENASE-RELATED"/>
    <property type="match status" value="1"/>
</dbReference>
<dbReference type="InterPro" id="IPR036188">
    <property type="entry name" value="FAD/NAD-bd_sf"/>
</dbReference>
<dbReference type="PANTHER" id="PTHR13847:SF289">
    <property type="entry name" value="GLYCINE OXIDASE"/>
    <property type="match status" value="1"/>
</dbReference>
<evidence type="ECO:0000256" key="1">
    <source>
        <dbReference type="ARBA" id="ARBA00023002"/>
    </source>
</evidence>
<sequence length="411" mass="43596">MSQHPDQVIVVGAGIVGLSTAWFLQQRGVEVTVVERDAVAAGSSWGNAGWLAPALTMPLPDPAILSTGVRAALSPSSPVYVPFAVDPRLWRFLAGFLRHCTPRRWRSAMSVFNEANAQALAAYDEVPGAPTKSAEPFLAAFDSAQDRQVLVDEFAHAGGTVDYELLDADAVHRLEPLLSREVTHGMRIHDQRFINPGDYIGALADAVIAAGGSIRTGADVQRILDTGNGAEVRLASGESLRADRVVIANGAWMSDLARSFGVKAVVQAGRGYSFTVRPWRVPSGPVYFPAQRVACTPLGDAAAGLRVAGMMEFRSPDAPLDPRRIDAIVAAAGRMFEGVDWSSRTDEWVGSRPCTADGLPLVGATSSPRVFVAGGHGMWGVALGPLTGRLLAEQITTGVAPGLLRAFDPLR</sequence>
<dbReference type="RefSeq" id="WP_143913467.1">
    <property type="nucleotide sequence ID" value="NZ_VLNT01000007.1"/>
</dbReference>
<evidence type="ECO:0000313" key="4">
    <source>
        <dbReference type="Proteomes" id="UP000316988"/>
    </source>
</evidence>
<dbReference type="Gene3D" id="3.50.50.60">
    <property type="entry name" value="FAD/NAD(P)-binding domain"/>
    <property type="match status" value="1"/>
</dbReference>
<evidence type="ECO:0000313" key="3">
    <source>
        <dbReference type="EMBL" id="TSD62833.1"/>
    </source>
</evidence>
<dbReference type="SUPFAM" id="SSF54373">
    <property type="entry name" value="FAD-linked reductases, C-terminal domain"/>
    <property type="match status" value="1"/>
</dbReference>
<evidence type="ECO:0000259" key="2">
    <source>
        <dbReference type="Pfam" id="PF01266"/>
    </source>
</evidence>
<dbReference type="EMBL" id="VLNT01000007">
    <property type="protein sequence ID" value="TSD62833.1"/>
    <property type="molecule type" value="Genomic_DNA"/>
</dbReference>
<gene>
    <name evidence="3" type="ORF">FNM00_10720</name>
</gene>
<dbReference type="Gene3D" id="3.30.9.10">
    <property type="entry name" value="D-Amino Acid Oxidase, subunit A, domain 2"/>
    <property type="match status" value="1"/>
</dbReference>